<evidence type="ECO:0000256" key="7">
    <source>
        <dbReference type="RuleBase" id="RU363032"/>
    </source>
</evidence>
<dbReference type="Proteomes" id="UP000233276">
    <property type="component" value="Chromosome"/>
</dbReference>
<reference evidence="9 10" key="1">
    <citation type="submission" date="2017-12" db="EMBL/GenBank/DDBJ databases">
        <title>Isolation and characterization of estrogens degradatiion strain Microbacterium hominis SJTG1.</title>
        <authorList>
            <person name="Xiong W."/>
            <person name="Yin C."/>
            <person name="Zheng D."/>
            <person name="Liang R."/>
        </authorList>
    </citation>
    <scope>NUCLEOTIDE SEQUENCE [LARGE SCALE GENOMIC DNA]</scope>
    <source>
        <strain evidence="9 10">SJTG1</strain>
    </source>
</reference>
<feature type="transmembrane region" description="Helical" evidence="7">
    <location>
        <begin position="122"/>
        <end position="145"/>
    </location>
</feature>
<dbReference type="Gene3D" id="1.10.3720.10">
    <property type="entry name" value="MetI-like"/>
    <property type="match status" value="1"/>
</dbReference>
<evidence type="ECO:0000313" key="10">
    <source>
        <dbReference type="Proteomes" id="UP000233276"/>
    </source>
</evidence>
<name>A0A2K9DCC2_9MICO</name>
<evidence type="ECO:0000256" key="6">
    <source>
        <dbReference type="ARBA" id="ARBA00023136"/>
    </source>
</evidence>
<dbReference type="GO" id="GO:0005886">
    <property type="term" value="C:plasma membrane"/>
    <property type="evidence" value="ECO:0007669"/>
    <property type="project" value="UniProtKB-SubCell"/>
</dbReference>
<evidence type="ECO:0000256" key="5">
    <source>
        <dbReference type="ARBA" id="ARBA00022989"/>
    </source>
</evidence>
<evidence type="ECO:0000256" key="4">
    <source>
        <dbReference type="ARBA" id="ARBA00022692"/>
    </source>
</evidence>
<dbReference type="PANTHER" id="PTHR43227:SF8">
    <property type="entry name" value="DIACETYLCHITOBIOSE UPTAKE SYSTEM PERMEASE PROTEIN DASB"/>
    <property type="match status" value="1"/>
</dbReference>
<dbReference type="GO" id="GO:0055085">
    <property type="term" value="P:transmembrane transport"/>
    <property type="evidence" value="ECO:0007669"/>
    <property type="project" value="InterPro"/>
</dbReference>
<keyword evidence="2 7" id="KW-0813">Transport</keyword>
<feature type="transmembrane region" description="Helical" evidence="7">
    <location>
        <begin position="222"/>
        <end position="245"/>
    </location>
</feature>
<dbReference type="InterPro" id="IPR050809">
    <property type="entry name" value="UgpAE/MalFG_permease"/>
</dbReference>
<organism evidence="9 10">
    <name type="scientific">Microbacterium hominis</name>
    <dbReference type="NCBI Taxonomy" id="162426"/>
    <lineage>
        <taxon>Bacteria</taxon>
        <taxon>Bacillati</taxon>
        <taxon>Actinomycetota</taxon>
        <taxon>Actinomycetes</taxon>
        <taxon>Micrococcales</taxon>
        <taxon>Microbacteriaceae</taxon>
        <taxon>Microbacterium</taxon>
    </lineage>
</organism>
<keyword evidence="3" id="KW-1003">Cell membrane</keyword>
<dbReference type="EMBL" id="CP025299">
    <property type="protein sequence ID" value="AUG31240.1"/>
    <property type="molecule type" value="Genomic_DNA"/>
</dbReference>
<evidence type="ECO:0000256" key="1">
    <source>
        <dbReference type="ARBA" id="ARBA00004651"/>
    </source>
</evidence>
<protein>
    <submittedName>
        <fullName evidence="9">Sugar ABC transporter permease</fullName>
    </submittedName>
</protein>
<feature type="transmembrane region" description="Helical" evidence="7">
    <location>
        <begin position="91"/>
        <end position="110"/>
    </location>
</feature>
<comment type="similarity">
    <text evidence="7">Belongs to the binding-protein-dependent transport system permease family.</text>
</comment>
<dbReference type="InterPro" id="IPR035906">
    <property type="entry name" value="MetI-like_sf"/>
</dbReference>
<dbReference type="AlphaFoldDB" id="A0A2K9DCC2"/>
<evidence type="ECO:0000313" key="9">
    <source>
        <dbReference type="EMBL" id="AUG31240.1"/>
    </source>
</evidence>
<feature type="transmembrane region" description="Helical" evidence="7">
    <location>
        <begin position="27"/>
        <end position="46"/>
    </location>
</feature>
<gene>
    <name evidence="9" type="ORF">CXR34_14475</name>
</gene>
<keyword evidence="5 7" id="KW-1133">Transmembrane helix</keyword>
<sequence length="314" mass="34797">MSRRSPETDRPSAPAPRRRRRRDRTPLALLLPALVMLAVFIGWPLLQLIVMSFQKYGREQIFGKPAEFVWFDNYVRVLTDAQFWVVLGRSFGLMIVCAAATMVLGVAIALMMKSLGRVMRTVVSVGLLLAWAMPALTGTIVWGWIFDTSYGLVNYVLTRITGQNWIGHSWLSDPLSFFGVAAIIITWGAIPFVAFSTYAGLSQVPDEVLEAASLDGSSAWQRFRYIVVPYIRSILVVLLILQVIWDLRVFAQIYALQTVGGIRADTNTIGVYIYSVSMATGDLGSGGAISVILVIVLLAISAYYIRTMLTSEDD</sequence>
<dbReference type="Pfam" id="PF00528">
    <property type="entry name" value="BPD_transp_1"/>
    <property type="match status" value="1"/>
</dbReference>
<accession>A0A2K9DCC2</accession>
<dbReference type="OrthoDB" id="9804439at2"/>
<evidence type="ECO:0000256" key="2">
    <source>
        <dbReference type="ARBA" id="ARBA00022448"/>
    </source>
</evidence>
<feature type="transmembrane region" description="Helical" evidence="7">
    <location>
        <begin position="177"/>
        <end position="201"/>
    </location>
</feature>
<dbReference type="SUPFAM" id="SSF161098">
    <property type="entry name" value="MetI-like"/>
    <property type="match status" value="1"/>
</dbReference>
<proteinExistence type="inferred from homology"/>
<evidence type="ECO:0000256" key="3">
    <source>
        <dbReference type="ARBA" id="ARBA00022475"/>
    </source>
</evidence>
<dbReference type="PANTHER" id="PTHR43227">
    <property type="entry name" value="BLL4140 PROTEIN"/>
    <property type="match status" value="1"/>
</dbReference>
<dbReference type="PROSITE" id="PS50928">
    <property type="entry name" value="ABC_TM1"/>
    <property type="match status" value="1"/>
</dbReference>
<evidence type="ECO:0000256" key="8">
    <source>
        <dbReference type="SAM" id="MobiDB-lite"/>
    </source>
</evidence>
<keyword evidence="6 7" id="KW-0472">Membrane</keyword>
<comment type="subcellular location">
    <subcellularLocation>
        <location evidence="1 7">Cell membrane</location>
        <topology evidence="1 7">Multi-pass membrane protein</topology>
    </subcellularLocation>
</comment>
<dbReference type="KEGG" id="mhos:CXR34_14475"/>
<keyword evidence="4 7" id="KW-0812">Transmembrane</keyword>
<feature type="transmembrane region" description="Helical" evidence="7">
    <location>
        <begin position="283"/>
        <end position="305"/>
    </location>
</feature>
<feature type="region of interest" description="Disordered" evidence="8">
    <location>
        <begin position="1"/>
        <end position="21"/>
    </location>
</feature>
<dbReference type="InterPro" id="IPR000515">
    <property type="entry name" value="MetI-like"/>
</dbReference>
<dbReference type="CDD" id="cd06261">
    <property type="entry name" value="TM_PBP2"/>
    <property type="match status" value="1"/>
</dbReference>
<feature type="compositionally biased region" description="Basic and acidic residues" evidence="8">
    <location>
        <begin position="1"/>
        <end position="10"/>
    </location>
</feature>